<dbReference type="InterPro" id="IPR011009">
    <property type="entry name" value="Kinase-like_dom_sf"/>
</dbReference>
<evidence type="ECO:0000313" key="2">
    <source>
        <dbReference type="Proteomes" id="UP000095284"/>
    </source>
</evidence>
<dbReference type="InterPro" id="IPR015897">
    <property type="entry name" value="CHK_kinase-like"/>
</dbReference>
<dbReference type="SUPFAM" id="SSF56112">
    <property type="entry name" value="Protein kinase-like (PK-like)"/>
    <property type="match status" value="1"/>
</dbReference>
<dbReference type="Pfam" id="PF07914">
    <property type="entry name" value="DUF1679"/>
    <property type="match status" value="1"/>
</dbReference>
<dbReference type="InterPro" id="IPR012877">
    <property type="entry name" value="Dhs-27"/>
</dbReference>
<sequence length="406" mass="46684">MYLTPLQEELERFVNTKSVQLNKTFADSDFTNARLISLLSKHNKHFKKLRELADLDEINHKQIGVSAGFQSKIYSVDCHFSNGRTVSVIAKIPLINGLFDCCGLDNVDEDKENSSPDTKPYDQHSIECEFYEQFGYLRNVPLPEVYYTEKIDLKGGNSGLILMENMNLKSEPLGFYRSATENQCYEEFRCGLSPEGFFPCNAYLRTSLIFLLLDFKSIMDTAKIVQNKEYSLYAIRERPIEYGALTMAHGDTQPNNIMFKTKKDGSLTDELAGIIDWQLCFYASPGLDLARFLVLGADMNVREKCEQKYYDIYYNTLTNLYGKSCSKPPFTYEQGLEMFHLCLVQQSVQTMLFASMIDISHKQMGTTEPRFGILTHRIQQSIVNARGLIKKYNLEKFVEHSSWMEN</sequence>
<dbReference type="Gene3D" id="3.90.1200.10">
    <property type="match status" value="1"/>
</dbReference>
<evidence type="ECO:0000259" key="1">
    <source>
        <dbReference type="SMART" id="SM00587"/>
    </source>
</evidence>
<dbReference type="PANTHER" id="PTHR23020">
    <property type="entry name" value="UNCHARACTERIZED NUCLEAR HORMONE RECEPTOR-RELATED"/>
    <property type="match status" value="1"/>
</dbReference>
<dbReference type="Proteomes" id="UP000095284">
    <property type="component" value="Unplaced"/>
</dbReference>
<feature type="domain" description="CHK kinase-like" evidence="1">
    <location>
        <begin position="161"/>
        <end position="323"/>
    </location>
</feature>
<dbReference type="InterPro" id="IPR052961">
    <property type="entry name" value="Oxido-Kinase-like_Enzymes"/>
</dbReference>
<organism evidence="2 3">
    <name type="scientific">Bursaphelenchus xylophilus</name>
    <name type="common">Pinewood nematode worm</name>
    <name type="synonym">Aphelenchoides xylophilus</name>
    <dbReference type="NCBI Taxonomy" id="6326"/>
    <lineage>
        <taxon>Eukaryota</taxon>
        <taxon>Metazoa</taxon>
        <taxon>Ecdysozoa</taxon>
        <taxon>Nematoda</taxon>
        <taxon>Chromadorea</taxon>
        <taxon>Rhabditida</taxon>
        <taxon>Tylenchina</taxon>
        <taxon>Tylenchomorpha</taxon>
        <taxon>Aphelenchoidea</taxon>
        <taxon>Aphelenchoididae</taxon>
        <taxon>Bursaphelenchus</taxon>
    </lineage>
</organism>
<protein>
    <submittedName>
        <fullName evidence="3">CHK domain-containing protein</fullName>
    </submittedName>
</protein>
<proteinExistence type="predicted"/>
<reference evidence="3" key="1">
    <citation type="submission" date="2016-11" db="UniProtKB">
        <authorList>
            <consortium name="WormBaseParasite"/>
        </authorList>
    </citation>
    <scope>IDENTIFICATION</scope>
</reference>
<accession>A0A1I7SCT9</accession>
<dbReference type="PANTHER" id="PTHR23020:SF41">
    <property type="entry name" value="AMINOGLYCOSIDE PHOSPHOTRANSFERASE DOMAIN-CONTAINING PROTEIN"/>
    <property type="match status" value="1"/>
</dbReference>
<dbReference type="SMART" id="SM00587">
    <property type="entry name" value="CHK"/>
    <property type="match status" value="1"/>
</dbReference>
<dbReference type="WBParaSite" id="BXY_1084300.1">
    <property type="protein sequence ID" value="BXY_1084300.1"/>
    <property type="gene ID" value="BXY_1084300"/>
</dbReference>
<name>A0A1I7SCT9_BURXY</name>
<evidence type="ECO:0000313" key="3">
    <source>
        <dbReference type="WBParaSite" id="BXY_1084300.1"/>
    </source>
</evidence>
<dbReference type="AlphaFoldDB" id="A0A1I7SCT9"/>